<keyword evidence="3" id="KW-1185">Reference proteome</keyword>
<dbReference type="GO" id="GO:0071897">
    <property type="term" value="P:DNA biosynthetic process"/>
    <property type="evidence" value="ECO:0007669"/>
    <property type="project" value="UniProtKB-ARBA"/>
</dbReference>
<protein>
    <recommendedName>
        <fullName evidence="1">Reverse transcriptase domain-containing protein</fullName>
    </recommendedName>
</protein>
<dbReference type="AlphaFoldDB" id="A0AAV2RMZ8"/>
<dbReference type="Proteomes" id="UP001497623">
    <property type="component" value="Unassembled WGS sequence"/>
</dbReference>
<dbReference type="Pfam" id="PF00078">
    <property type="entry name" value="RVT_1"/>
    <property type="match status" value="1"/>
</dbReference>
<dbReference type="PANTHER" id="PTHR47027">
    <property type="entry name" value="REVERSE TRANSCRIPTASE DOMAIN-CONTAINING PROTEIN"/>
    <property type="match status" value="1"/>
</dbReference>
<dbReference type="EMBL" id="CAXKWB010026789">
    <property type="protein sequence ID" value="CAL4130586.1"/>
    <property type="molecule type" value="Genomic_DNA"/>
</dbReference>
<accession>A0AAV2RMZ8</accession>
<dbReference type="PANTHER" id="PTHR47027:SF30">
    <property type="entry name" value="THAP-TYPE DOMAIN-CONTAINING PROTEIN"/>
    <property type="match status" value="1"/>
</dbReference>
<proteinExistence type="predicted"/>
<reference evidence="2 3" key="1">
    <citation type="submission" date="2024-05" db="EMBL/GenBank/DDBJ databases">
        <authorList>
            <person name="Wallberg A."/>
        </authorList>
    </citation>
    <scope>NUCLEOTIDE SEQUENCE [LARGE SCALE GENOMIC DNA]</scope>
</reference>
<organism evidence="2 3">
    <name type="scientific">Meganyctiphanes norvegica</name>
    <name type="common">Northern krill</name>
    <name type="synonym">Thysanopoda norvegica</name>
    <dbReference type="NCBI Taxonomy" id="48144"/>
    <lineage>
        <taxon>Eukaryota</taxon>
        <taxon>Metazoa</taxon>
        <taxon>Ecdysozoa</taxon>
        <taxon>Arthropoda</taxon>
        <taxon>Crustacea</taxon>
        <taxon>Multicrustacea</taxon>
        <taxon>Malacostraca</taxon>
        <taxon>Eumalacostraca</taxon>
        <taxon>Eucarida</taxon>
        <taxon>Euphausiacea</taxon>
        <taxon>Euphausiidae</taxon>
        <taxon>Meganyctiphanes</taxon>
    </lineage>
</organism>
<gene>
    <name evidence="2" type="ORF">MNOR_LOCUS26602</name>
</gene>
<dbReference type="InterPro" id="IPR000477">
    <property type="entry name" value="RT_dom"/>
</dbReference>
<feature type="non-terminal residue" evidence="2">
    <location>
        <position position="1"/>
    </location>
</feature>
<name>A0AAV2RMZ8_MEGNR</name>
<sequence>GGRVYCLALDASKAFDRVSFSKLFKSLLSRNMNPLMIRLLINMYTKQENRVRYNQSYSDFFNVTNGVKQGGVLSPTLFSVYINDLLENLRSSGYGCNIGDMYVGCVSYADDIIILCASIYGIKQMIKICESYAE</sequence>
<dbReference type="PROSITE" id="PS50878">
    <property type="entry name" value="RT_POL"/>
    <property type="match status" value="1"/>
</dbReference>
<comment type="caution">
    <text evidence="2">The sequence shown here is derived from an EMBL/GenBank/DDBJ whole genome shotgun (WGS) entry which is preliminary data.</text>
</comment>
<feature type="domain" description="Reverse transcriptase" evidence="1">
    <location>
        <begin position="1"/>
        <end position="134"/>
    </location>
</feature>
<dbReference type="InterPro" id="IPR043502">
    <property type="entry name" value="DNA/RNA_pol_sf"/>
</dbReference>
<evidence type="ECO:0000313" key="3">
    <source>
        <dbReference type="Proteomes" id="UP001497623"/>
    </source>
</evidence>
<evidence type="ECO:0000313" key="2">
    <source>
        <dbReference type="EMBL" id="CAL4130586.1"/>
    </source>
</evidence>
<dbReference type="SUPFAM" id="SSF56672">
    <property type="entry name" value="DNA/RNA polymerases"/>
    <property type="match status" value="1"/>
</dbReference>
<feature type="non-terminal residue" evidence="2">
    <location>
        <position position="134"/>
    </location>
</feature>
<evidence type="ECO:0000259" key="1">
    <source>
        <dbReference type="PROSITE" id="PS50878"/>
    </source>
</evidence>